<gene>
    <name evidence="2" type="ORF">AX774_g2167</name>
    <name evidence="1" type="ORF">AX774_g7490</name>
</gene>
<keyword evidence="3" id="KW-1185">Reference proteome</keyword>
<accession>A0A1R1PTR9</accession>
<protein>
    <submittedName>
        <fullName evidence="2">Uncharacterized protein</fullName>
    </submittedName>
</protein>
<organism evidence="2 3">
    <name type="scientific">Zancudomyces culisetae</name>
    <name type="common">Gut fungus</name>
    <name type="synonym">Smittium culisetae</name>
    <dbReference type="NCBI Taxonomy" id="1213189"/>
    <lineage>
        <taxon>Eukaryota</taxon>
        <taxon>Fungi</taxon>
        <taxon>Fungi incertae sedis</taxon>
        <taxon>Zoopagomycota</taxon>
        <taxon>Kickxellomycotina</taxon>
        <taxon>Harpellomycetes</taxon>
        <taxon>Harpellales</taxon>
        <taxon>Legeriomycetaceae</taxon>
        <taxon>Zancudomyces</taxon>
    </lineage>
</organism>
<comment type="caution">
    <text evidence="2">The sequence shown here is derived from an EMBL/GenBank/DDBJ whole genome shotgun (WGS) entry which is preliminary data.</text>
</comment>
<proteinExistence type="predicted"/>
<dbReference type="EMBL" id="LSSK01000215">
    <property type="protein sequence ID" value="OMH84319.1"/>
    <property type="molecule type" value="Genomic_DNA"/>
</dbReference>
<name>A0A1R1PTR9_ZANCU</name>
<evidence type="ECO:0000313" key="1">
    <source>
        <dbReference type="EMBL" id="OMH79103.1"/>
    </source>
</evidence>
<evidence type="ECO:0000313" key="3">
    <source>
        <dbReference type="Proteomes" id="UP000188320"/>
    </source>
</evidence>
<dbReference type="Proteomes" id="UP000188320">
    <property type="component" value="Unassembled WGS sequence"/>
</dbReference>
<dbReference type="EMBL" id="LSSK01001666">
    <property type="protein sequence ID" value="OMH79103.1"/>
    <property type="molecule type" value="Genomic_DNA"/>
</dbReference>
<reference evidence="2" key="2">
    <citation type="submission" date="2017-01" db="EMBL/GenBank/DDBJ databases">
        <authorList>
            <person name="Mah S.A."/>
            <person name="Swanson W.J."/>
            <person name="Moy G.W."/>
            <person name="Vacquier V.D."/>
        </authorList>
    </citation>
    <scope>NUCLEOTIDE SEQUENCE [LARGE SCALE GENOMIC DNA]</scope>
    <source>
        <strain evidence="2">COL-18-3</strain>
    </source>
</reference>
<dbReference type="AlphaFoldDB" id="A0A1R1PTR9"/>
<reference evidence="3" key="1">
    <citation type="submission" date="2017-01" db="EMBL/GenBank/DDBJ databases">
        <authorList>
            <person name="Wang Y."/>
            <person name="White M."/>
            <person name="Kvist S."/>
            <person name="Moncalvo J.-M."/>
        </authorList>
    </citation>
    <scope>NUCLEOTIDE SEQUENCE [LARGE SCALE GENOMIC DNA]</scope>
    <source>
        <strain evidence="3">COL-18-3</strain>
    </source>
</reference>
<evidence type="ECO:0000313" key="2">
    <source>
        <dbReference type="EMBL" id="OMH84319.1"/>
    </source>
</evidence>
<sequence length="236" mass="25344">MFPNAVSNPVWHTTHVARPFTTVVPANIMFFCSCSTAFLMSTASVVLYTLSDSPVKIDCSILSIDVSMSNTRQSAGTLSPTLNFTISPGTSSTALIFFSSPSSPFSPALTTTASSAFAIKINKITIGSTNAVIDKCSSSKNANTNDITAAINNITTNLSWNCSQIFSSNELPCSRGNSFFPYFFCRVSTCSAVNPFSISTLKTSNTFSFSKSWLIHFVTFSPTPPQHTHPPSPTTH</sequence>